<dbReference type="OrthoDB" id="9795390at2"/>
<dbReference type="Proteomes" id="UP000256253">
    <property type="component" value="Unassembled WGS sequence"/>
</dbReference>
<comment type="caution">
    <text evidence="6">The sequence shown here is derived from an EMBL/GenBank/DDBJ whole genome shotgun (WGS) entry which is preliminary data.</text>
</comment>
<organism evidence="6 7">
    <name type="scientific">Calidifontibacter indicus</name>
    <dbReference type="NCBI Taxonomy" id="419650"/>
    <lineage>
        <taxon>Bacteria</taxon>
        <taxon>Bacillati</taxon>
        <taxon>Actinomycetota</taxon>
        <taxon>Actinomycetes</taxon>
        <taxon>Micrococcales</taxon>
        <taxon>Dermacoccaceae</taxon>
        <taxon>Calidifontibacter</taxon>
    </lineage>
</organism>
<keyword evidence="4" id="KW-0067">ATP-binding</keyword>
<protein>
    <submittedName>
        <fullName evidence="6">Putative unusual protein kinase regulating ubiquinone biosynthesis (AarF/ABC1/UbiB family)</fullName>
    </submittedName>
</protein>
<dbReference type="RefSeq" id="WP_115923706.1">
    <property type="nucleotide sequence ID" value="NZ_QTUA01000001.1"/>
</dbReference>
<dbReference type="AlphaFoldDB" id="A0A3D9URQ2"/>
<dbReference type="CDD" id="cd13970">
    <property type="entry name" value="ABC1_ADCK3"/>
    <property type="match status" value="1"/>
</dbReference>
<comment type="similarity">
    <text evidence="1">Belongs to the protein kinase superfamily. ADCK protein kinase family.</text>
</comment>
<reference evidence="6 7" key="1">
    <citation type="submission" date="2018-08" db="EMBL/GenBank/DDBJ databases">
        <title>Sequencing the genomes of 1000 actinobacteria strains.</title>
        <authorList>
            <person name="Klenk H.-P."/>
        </authorList>
    </citation>
    <scope>NUCLEOTIDE SEQUENCE [LARGE SCALE GENOMIC DNA]</scope>
    <source>
        <strain evidence="6 7">DSM 22967</strain>
    </source>
</reference>
<keyword evidence="7" id="KW-1185">Reference proteome</keyword>
<keyword evidence="3" id="KW-0547">Nucleotide-binding</keyword>
<evidence type="ECO:0000256" key="2">
    <source>
        <dbReference type="ARBA" id="ARBA00022679"/>
    </source>
</evidence>
<keyword evidence="2" id="KW-0808">Transferase</keyword>
<dbReference type="InterPro" id="IPR004147">
    <property type="entry name" value="ABC1_dom"/>
</dbReference>
<dbReference type="SUPFAM" id="SSF56112">
    <property type="entry name" value="Protein kinase-like (PK-like)"/>
    <property type="match status" value="1"/>
</dbReference>
<evidence type="ECO:0000256" key="4">
    <source>
        <dbReference type="ARBA" id="ARBA00022840"/>
    </source>
</evidence>
<dbReference type="PROSITE" id="PS50011">
    <property type="entry name" value="PROTEIN_KINASE_DOM"/>
    <property type="match status" value="1"/>
</dbReference>
<dbReference type="EMBL" id="QTUA01000001">
    <property type="protein sequence ID" value="REF31936.1"/>
    <property type="molecule type" value="Genomic_DNA"/>
</dbReference>
<evidence type="ECO:0000313" key="6">
    <source>
        <dbReference type="EMBL" id="REF31936.1"/>
    </source>
</evidence>
<dbReference type="InterPro" id="IPR034646">
    <property type="entry name" value="ADCK3_dom"/>
</dbReference>
<sequence length="439" mass="48039">MTEIPRKAVVRTARLASLPLGMGARAAIGLGRRVGGAPAEAVTAKLQEQTAAQLFKVLGELKGGAMKFGQALSVFEAALPEELAAPYRSMLTKLQDSAPAMPKESVRKVLREQLGTGWRSRFQAFDEDPVASASIGQVHRAIWKDGREVAVKIQYPGAAEAMLSDLNQLARVMRVSTSWVPGLDVVPILDELRARMSEETDYRLESVMQEQFVDAYEGVDHFALPGVVYATDLVLVTDWIEGQPLSRIIADGSTEERDLASRRYLEFLLGGPQQAGLLHADPHPGNFRLLDDGRLGVLDFGAVNRLPDGLPPVLGELASLALADDAEGLLELLRDAGFVKSSISIDADRLLDYLGVFIEPLRTEEFEFSREWLRSVFAYINDPRSSQFTVGLRLNLPPEFLLIHRTWLGGIAVLCQIGGTVPAREIFEDNVPGAKFPAL</sequence>
<evidence type="ECO:0000256" key="1">
    <source>
        <dbReference type="ARBA" id="ARBA00009670"/>
    </source>
</evidence>
<evidence type="ECO:0000259" key="5">
    <source>
        <dbReference type="PROSITE" id="PS50011"/>
    </source>
</evidence>
<dbReference type="InterPro" id="IPR000719">
    <property type="entry name" value="Prot_kinase_dom"/>
</dbReference>
<dbReference type="Pfam" id="PF03109">
    <property type="entry name" value="ABC1"/>
    <property type="match status" value="1"/>
</dbReference>
<dbReference type="InterPro" id="IPR051409">
    <property type="entry name" value="Atypical_kinase_ADCK"/>
</dbReference>
<dbReference type="PANTHER" id="PTHR43851:SF3">
    <property type="entry name" value="COENZYME Q8"/>
    <property type="match status" value="1"/>
</dbReference>
<keyword evidence="6" id="KW-0830">Ubiquinone</keyword>
<evidence type="ECO:0000313" key="7">
    <source>
        <dbReference type="Proteomes" id="UP000256253"/>
    </source>
</evidence>
<evidence type="ECO:0000256" key="3">
    <source>
        <dbReference type="ARBA" id="ARBA00022741"/>
    </source>
</evidence>
<keyword evidence="6" id="KW-0418">Kinase</keyword>
<feature type="domain" description="Protein kinase" evidence="5">
    <location>
        <begin position="124"/>
        <end position="439"/>
    </location>
</feature>
<dbReference type="GO" id="GO:0005524">
    <property type="term" value="F:ATP binding"/>
    <property type="evidence" value="ECO:0007669"/>
    <property type="project" value="UniProtKB-KW"/>
</dbReference>
<dbReference type="GO" id="GO:0004672">
    <property type="term" value="F:protein kinase activity"/>
    <property type="evidence" value="ECO:0007669"/>
    <property type="project" value="InterPro"/>
</dbReference>
<accession>A0A3D9URQ2</accession>
<gene>
    <name evidence="6" type="ORF">DFJ65_3027</name>
</gene>
<dbReference type="InterPro" id="IPR011009">
    <property type="entry name" value="Kinase-like_dom_sf"/>
</dbReference>
<dbReference type="PANTHER" id="PTHR43851">
    <property type="match status" value="1"/>
</dbReference>
<name>A0A3D9URQ2_9MICO</name>
<proteinExistence type="inferred from homology"/>